<dbReference type="PANTHER" id="PTHR21060:SF3">
    <property type="entry name" value="BUTYRATE KINASE 2-RELATED"/>
    <property type="match status" value="1"/>
</dbReference>
<evidence type="ECO:0000256" key="2">
    <source>
        <dbReference type="ARBA" id="ARBA00008748"/>
    </source>
</evidence>
<accession>G5HB56</accession>
<keyword evidence="6 9" id="KW-0418">Kinase</keyword>
<dbReference type="STRING" id="742725.HMPREF9450_01871"/>
<comment type="similarity">
    <text evidence="2 9 10">Belongs to the acetokinase family.</text>
</comment>
<keyword evidence="7 9" id="KW-0067">ATP-binding</keyword>
<dbReference type="HAMAP" id="MF_00542">
    <property type="entry name" value="Butyrate_kinase"/>
    <property type="match status" value="1"/>
</dbReference>
<dbReference type="CDD" id="cd24011">
    <property type="entry name" value="ASKHA_NBD_BK"/>
    <property type="match status" value="1"/>
</dbReference>
<dbReference type="PIRSF" id="PIRSF036458">
    <property type="entry name" value="Butyrate_kin"/>
    <property type="match status" value="1"/>
</dbReference>
<evidence type="ECO:0000256" key="6">
    <source>
        <dbReference type="ARBA" id="ARBA00022777"/>
    </source>
</evidence>
<dbReference type="InterPro" id="IPR043129">
    <property type="entry name" value="ATPase_NBD"/>
</dbReference>
<dbReference type="NCBIfam" id="TIGR02707">
    <property type="entry name" value="butyr_kinase"/>
    <property type="match status" value="1"/>
</dbReference>
<dbReference type="GO" id="GO:0006083">
    <property type="term" value="P:acetate metabolic process"/>
    <property type="evidence" value="ECO:0007669"/>
    <property type="project" value="TreeGrafter"/>
</dbReference>
<evidence type="ECO:0000256" key="1">
    <source>
        <dbReference type="ARBA" id="ARBA00004496"/>
    </source>
</evidence>
<dbReference type="SMR" id="G5HB56"/>
<name>G5HB56_9BACT</name>
<dbReference type="GO" id="GO:0005524">
    <property type="term" value="F:ATP binding"/>
    <property type="evidence" value="ECO:0007669"/>
    <property type="project" value="UniProtKB-KW"/>
</dbReference>
<comment type="catalytic activity">
    <reaction evidence="8 9">
        <text>butanoate + ATP = butanoyl phosphate + ADP</text>
        <dbReference type="Rhea" id="RHEA:13585"/>
        <dbReference type="ChEBI" id="CHEBI:17968"/>
        <dbReference type="ChEBI" id="CHEBI:30616"/>
        <dbReference type="ChEBI" id="CHEBI:58079"/>
        <dbReference type="ChEBI" id="CHEBI:456216"/>
        <dbReference type="EC" id="2.7.2.7"/>
    </reaction>
</comment>
<organism evidence="11 12">
    <name type="scientific">Alistipes indistinctus YIT 12060</name>
    <dbReference type="NCBI Taxonomy" id="742725"/>
    <lineage>
        <taxon>Bacteria</taxon>
        <taxon>Pseudomonadati</taxon>
        <taxon>Bacteroidota</taxon>
        <taxon>Bacteroidia</taxon>
        <taxon>Bacteroidales</taxon>
        <taxon>Rikenellaceae</taxon>
        <taxon>Alistipes</taxon>
    </lineage>
</organism>
<dbReference type="GeneID" id="92815101"/>
<dbReference type="RefSeq" id="WP_009134677.1">
    <property type="nucleotide sequence ID" value="NZ_CP102250.1"/>
</dbReference>
<comment type="subcellular location">
    <subcellularLocation>
        <location evidence="1 9">Cytoplasm</location>
    </subcellularLocation>
</comment>
<dbReference type="EMBL" id="ADLD01000013">
    <property type="protein sequence ID" value="EHB91822.1"/>
    <property type="molecule type" value="Genomic_DNA"/>
</dbReference>
<dbReference type="Pfam" id="PF00871">
    <property type="entry name" value="Acetate_kinase"/>
    <property type="match status" value="1"/>
</dbReference>
<evidence type="ECO:0000313" key="12">
    <source>
        <dbReference type="Proteomes" id="UP000006008"/>
    </source>
</evidence>
<dbReference type="Gene3D" id="3.30.420.40">
    <property type="match status" value="2"/>
</dbReference>
<dbReference type="HOGENOM" id="CLU_048716_0_0_10"/>
<dbReference type="GO" id="GO:0047761">
    <property type="term" value="F:butyrate kinase activity"/>
    <property type="evidence" value="ECO:0007669"/>
    <property type="project" value="UniProtKB-UniRule"/>
</dbReference>
<dbReference type="eggNOG" id="COG3426">
    <property type="taxonomic scope" value="Bacteria"/>
</dbReference>
<dbReference type="NCBIfam" id="NF002834">
    <property type="entry name" value="PRK03011.1-5"/>
    <property type="match status" value="1"/>
</dbReference>
<dbReference type="GO" id="GO:0008776">
    <property type="term" value="F:acetate kinase activity"/>
    <property type="evidence" value="ECO:0007669"/>
    <property type="project" value="TreeGrafter"/>
</dbReference>
<dbReference type="AlphaFoldDB" id="G5HB56"/>
<dbReference type="Proteomes" id="UP000006008">
    <property type="component" value="Unassembled WGS sequence"/>
</dbReference>
<evidence type="ECO:0000256" key="9">
    <source>
        <dbReference type="HAMAP-Rule" id="MF_00542"/>
    </source>
</evidence>
<evidence type="ECO:0000256" key="10">
    <source>
        <dbReference type="RuleBase" id="RU003835"/>
    </source>
</evidence>
<proteinExistence type="inferred from homology"/>
<keyword evidence="12" id="KW-1185">Reference proteome</keyword>
<reference evidence="11 12" key="1">
    <citation type="submission" date="2011-08" db="EMBL/GenBank/DDBJ databases">
        <title>The Genome Sequence of Alistipes indistinctus YIT 12060.</title>
        <authorList>
            <consortium name="The Broad Institute Genome Sequencing Platform"/>
            <person name="Earl A."/>
            <person name="Ward D."/>
            <person name="Feldgarden M."/>
            <person name="Gevers D."/>
            <person name="Morotomi M."/>
            <person name="Young S.K."/>
            <person name="Zeng Q."/>
            <person name="Gargeya S."/>
            <person name="Fitzgerald M."/>
            <person name="Haas B."/>
            <person name="Abouelleil A."/>
            <person name="Alvarado L."/>
            <person name="Arachchi H.M."/>
            <person name="Berlin A."/>
            <person name="Brown A."/>
            <person name="Chapman S.B."/>
            <person name="Chen Z."/>
            <person name="Dunbar C."/>
            <person name="Freedman E."/>
            <person name="Gearin G."/>
            <person name="Gellesch M."/>
            <person name="Goldberg J."/>
            <person name="Griggs A."/>
            <person name="Gujja S."/>
            <person name="Heiman D."/>
            <person name="Howarth C."/>
            <person name="Larson L."/>
            <person name="Lui A."/>
            <person name="MacDonald P.J.P."/>
            <person name="Montmayeur A."/>
            <person name="Murphy C."/>
            <person name="Neiman D."/>
            <person name="Pearson M."/>
            <person name="Priest M."/>
            <person name="Roberts A."/>
            <person name="Saif S."/>
            <person name="Shea T."/>
            <person name="Shenoy N."/>
            <person name="Sisk P."/>
            <person name="Stolte C."/>
            <person name="Sykes S."/>
            <person name="Wortman J."/>
            <person name="Nusbaum C."/>
            <person name="Birren B."/>
        </authorList>
    </citation>
    <scope>NUCLEOTIDE SEQUENCE [LARGE SCALE GENOMIC DNA]</scope>
    <source>
        <strain evidence="11 12">YIT 12060</strain>
    </source>
</reference>
<evidence type="ECO:0000256" key="7">
    <source>
        <dbReference type="ARBA" id="ARBA00022840"/>
    </source>
</evidence>
<dbReference type="InterPro" id="IPR000890">
    <property type="entry name" value="Aliphatic_acid_kin_short-chain"/>
</dbReference>
<dbReference type="PRINTS" id="PR00471">
    <property type="entry name" value="ACETATEKNASE"/>
</dbReference>
<keyword evidence="3 9" id="KW-0963">Cytoplasm</keyword>
<dbReference type="OrthoDB" id="9771859at2"/>
<dbReference type="PROSITE" id="PS01075">
    <property type="entry name" value="ACETATE_KINASE_1"/>
    <property type="match status" value="1"/>
</dbReference>
<keyword evidence="4 9" id="KW-0808">Transferase</keyword>
<dbReference type="GO" id="GO:0005737">
    <property type="term" value="C:cytoplasm"/>
    <property type="evidence" value="ECO:0007669"/>
    <property type="project" value="UniProtKB-SubCell"/>
</dbReference>
<keyword evidence="5 9" id="KW-0547">Nucleotide-binding</keyword>
<dbReference type="PROSITE" id="PS01076">
    <property type="entry name" value="ACETATE_KINASE_2"/>
    <property type="match status" value="1"/>
</dbReference>
<dbReference type="InterPro" id="IPR011245">
    <property type="entry name" value="Butyrate_kin"/>
</dbReference>
<sequence>MEKIYRILVINPGSTSTKIAVFDNEKEVFSRTLRHSTEELQPYKQVADQFGFRKQLIVDALLEANIDIQSLSAVIGRGGLVKPIPSGVYEVNETLKHDLIHAPQGEHASNLGGLLAADIAAMVPGAKAYIADPVVVDELQDIARIAGHELFKRVSIFHALNQKAVARAYARSVGKQYDDLNLIVAHLGGGISVGAHRHGRVIDVSNALDGEGPFSPERSGALPAKQLVDLCFSGRYTEREVDRMISGRGGLVSLTGSNNVKELVERGLNGDQKTLRIIEAMAYNVGKEVGCMAAVLHGNVNAILITGGIAYSAFICDYIKAMVEFVAPVVVIPGEDEMQALADNALEVLRGERQPEVYK</sequence>
<dbReference type="InterPro" id="IPR023865">
    <property type="entry name" value="Aliphatic_acid_kinase_CS"/>
</dbReference>
<protein>
    <recommendedName>
        <fullName evidence="9">Probable butyrate kinase</fullName>
        <shortName evidence="9">BK</shortName>
        <ecNumber evidence="9">2.7.2.7</ecNumber>
    </recommendedName>
    <alternativeName>
        <fullName evidence="9">Branched-chain carboxylic acid kinase</fullName>
    </alternativeName>
</protein>
<evidence type="ECO:0000256" key="5">
    <source>
        <dbReference type="ARBA" id="ARBA00022741"/>
    </source>
</evidence>
<gene>
    <name evidence="9" type="primary">buk</name>
    <name evidence="11" type="ORF">HMPREF9450_01871</name>
</gene>
<evidence type="ECO:0000256" key="4">
    <source>
        <dbReference type="ARBA" id="ARBA00022679"/>
    </source>
</evidence>
<evidence type="ECO:0000313" key="11">
    <source>
        <dbReference type="EMBL" id="EHB91822.1"/>
    </source>
</evidence>
<comment type="caution">
    <text evidence="11">The sequence shown here is derived from an EMBL/GenBank/DDBJ whole genome shotgun (WGS) entry which is preliminary data.</text>
</comment>
<dbReference type="SUPFAM" id="SSF53067">
    <property type="entry name" value="Actin-like ATPase domain"/>
    <property type="match status" value="2"/>
</dbReference>
<dbReference type="PATRIC" id="fig|742725.3.peg.1968"/>
<dbReference type="PANTHER" id="PTHR21060">
    <property type="entry name" value="ACETATE KINASE"/>
    <property type="match status" value="1"/>
</dbReference>
<dbReference type="EC" id="2.7.2.7" evidence="9"/>
<evidence type="ECO:0000256" key="3">
    <source>
        <dbReference type="ARBA" id="ARBA00022490"/>
    </source>
</evidence>
<evidence type="ECO:0000256" key="8">
    <source>
        <dbReference type="ARBA" id="ARBA00048596"/>
    </source>
</evidence>